<feature type="region of interest" description="Disordered" evidence="1">
    <location>
        <begin position="67"/>
        <end position="91"/>
    </location>
</feature>
<reference evidence="3" key="2">
    <citation type="submission" date="2023-05" db="EMBL/GenBank/DDBJ databases">
        <authorList>
            <consortium name="Lawrence Berkeley National Laboratory"/>
            <person name="Steindorff A."/>
            <person name="Hensen N."/>
            <person name="Bonometti L."/>
            <person name="Westerberg I."/>
            <person name="Brannstrom I.O."/>
            <person name="Guillou S."/>
            <person name="Cros-Aarteil S."/>
            <person name="Calhoun S."/>
            <person name="Haridas S."/>
            <person name="Kuo A."/>
            <person name="Mondo S."/>
            <person name="Pangilinan J."/>
            <person name="Riley R."/>
            <person name="Labutti K."/>
            <person name="Andreopoulos B."/>
            <person name="Lipzen A."/>
            <person name="Chen C."/>
            <person name="Yanf M."/>
            <person name="Daum C."/>
            <person name="Ng V."/>
            <person name="Clum A."/>
            <person name="Ohm R."/>
            <person name="Martin F."/>
            <person name="Silar P."/>
            <person name="Natvig D."/>
            <person name="Lalanne C."/>
            <person name="Gautier V."/>
            <person name="Ament-Velasquez S.L."/>
            <person name="Kruys A."/>
            <person name="Hutchinson M.I."/>
            <person name="Powell A.J."/>
            <person name="Barry K."/>
            <person name="Miller A.N."/>
            <person name="Grigoriev I.V."/>
            <person name="Debuchy R."/>
            <person name="Gladieux P."/>
            <person name="Thoren M.H."/>
            <person name="Johannesson H."/>
        </authorList>
    </citation>
    <scope>NUCLEOTIDE SEQUENCE</scope>
    <source>
        <strain evidence="3">CBS 990.96</strain>
    </source>
</reference>
<evidence type="ECO:0000313" key="3">
    <source>
        <dbReference type="EMBL" id="KAK4228121.1"/>
    </source>
</evidence>
<dbReference type="Proteomes" id="UP001301958">
    <property type="component" value="Unassembled WGS sequence"/>
</dbReference>
<comment type="caution">
    <text evidence="3">The sequence shown here is derived from an EMBL/GenBank/DDBJ whole genome shotgun (WGS) entry which is preliminary data.</text>
</comment>
<dbReference type="PANTHER" id="PTHR42031">
    <property type="entry name" value="KEY LIME PATHOGENICITY PROTEIN"/>
    <property type="match status" value="1"/>
</dbReference>
<keyword evidence="4" id="KW-1185">Reference proteome</keyword>
<sequence length="719" mass="78070">MDPQEIQALEAQLLKHQQQAEAIKARLEIAKYSQLGPSLGDNTRSRSNTIPCSTTTASAVKVETIQHDASRPMKRSKTTHATVPSDAGSMMRSTSNLSRALVKPAGFATTPSVHVALPCPPSSHNTVQMPTAGSAMLSTYLRQDQLQQPANAFMHGNMFPQGHVQHHGVPQLPEGGRELDISDFLTMREAEDYPSASPISIPSSSLLSAHEGPQYLGSGIQSACGSLTSGPSLGTAPMTRSNSTMNDGASISSQFHDMVRIQSQQSSQGLNRRESFSQMYNYGSRHPSLLGKRSALDLTGASEVSSSFQFNYPSSAPTEFMLHQHAMKRSVSQESTESTSSAEIHTSDDVNMEDHLSMERSLSKESIKSNTSLKFRAKEALVRQNVNAMTRQLQPKPAVDSTKRSSVTIGYRNKAAIAKAKYERPKHPKVRCEQCNEYPDGFRGEHELRRHIEAKHKSLIKKWICRDPAEAGIPHSERAIKPLKDCKQCAQLKQYGAYYNAAAHLRRTHFKIKPRKVSTGSKNGAKGADLAIKAEEEKRGGKGGGDWPSMAELKLWMVDVMVSVDQEDALDENDDAVEGEDMETDAGEPEYAHQTGIPASDTYNLTAFVGVGAAFSQDLAAADSSIQTLSGDFGSMYTLETSGIHGLPISSSGFSYSLDHDNQAQQTMVSSIMSMDTPHGYTSPVSSTATITQGIFSDFTGMSDISEMSFDLTFTGGGL</sequence>
<name>A0AAN7GVX0_9PEZI</name>
<dbReference type="AlphaFoldDB" id="A0AAN7GVX0"/>
<feature type="domain" description="DUF7896" evidence="2">
    <location>
        <begin position="460"/>
        <end position="560"/>
    </location>
</feature>
<evidence type="ECO:0000313" key="4">
    <source>
        <dbReference type="Proteomes" id="UP001301958"/>
    </source>
</evidence>
<protein>
    <recommendedName>
        <fullName evidence="2">DUF7896 domain-containing protein</fullName>
    </recommendedName>
</protein>
<organism evidence="3 4">
    <name type="scientific">Podospora fimiseda</name>
    <dbReference type="NCBI Taxonomy" id="252190"/>
    <lineage>
        <taxon>Eukaryota</taxon>
        <taxon>Fungi</taxon>
        <taxon>Dikarya</taxon>
        <taxon>Ascomycota</taxon>
        <taxon>Pezizomycotina</taxon>
        <taxon>Sordariomycetes</taxon>
        <taxon>Sordariomycetidae</taxon>
        <taxon>Sordariales</taxon>
        <taxon>Podosporaceae</taxon>
        <taxon>Podospora</taxon>
    </lineage>
</organism>
<reference evidence="3" key="1">
    <citation type="journal article" date="2023" name="Mol. Phylogenet. Evol.">
        <title>Genome-scale phylogeny and comparative genomics of the fungal order Sordariales.</title>
        <authorList>
            <person name="Hensen N."/>
            <person name="Bonometti L."/>
            <person name="Westerberg I."/>
            <person name="Brannstrom I.O."/>
            <person name="Guillou S."/>
            <person name="Cros-Aarteil S."/>
            <person name="Calhoun S."/>
            <person name="Haridas S."/>
            <person name="Kuo A."/>
            <person name="Mondo S."/>
            <person name="Pangilinan J."/>
            <person name="Riley R."/>
            <person name="LaButti K."/>
            <person name="Andreopoulos B."/>
            <person name="Lipzen A."/>
            <person name="Chen C."/>
            <person name="Yan M."/>
            <person name="Daum C."/>
            <person name="Ng V."/>
            <person name="Clum A."/>
            <person name="Steindorff A."/>
            <person name="Ohm R.A."/>
            <person name="Martin F."/>
            <person name="Silar P."/>
            <person name="Natvig D.O."/>
            <person name="Lalanne C."/>
            <person name="Gautier V."/>
            <person name="Ament-Velasquez S.L."/>
            <person name="Kruys A."/>
            <person name="Hutchinson M.I."/>
            <person name="Powell A.J."/>
            <person name="Barry K."/>
            <person name="Miller A.N."/>
            <person name="Grigoriev I.V."/>
            <person name="Debuchy R."/>
            <person name="Gladieux P."/>
            <person name="Hiltunen Thoren M."/>
            <person name="Johannesson H."/>
        </authorList>
    </citation>
    <scope>NUCLEOTIDE SEQUENCE</scope>
    <source>
        <strain evidence="3">CBS 990.96</strain>
    </source>
</reference>
<proteinExistence type="predicted"/>
<evidence type="ECO:0000259" key="2">
    <source>
        <dbReference type="Pfam" id="PF25438"/>
    </source>
</evidence>
<gene>
    <name evidence="3" type="ORF">QBC38DRAFT_168829</name>
</gene>
<accession>A0AAN7GVX0</accession>
<dbReference type="EMBL" id="MU865323">
    <property type="protein sequence ID" value="KAK4228121.1"/>
    <property type="molecule type" value="Genomic_DNA"/>
</dbReference>
<dbReference type="PANTHER" id="PTHR42031:SF1">
    <property type="entry name" value="KEY LIME PATHOGENICITY PROTEIN"/>
    <property type="match status" value="1"/>
</dbReference>
<evidence type="ECO:0000256" key="1">
    <source>
        <dbReference type="SAM" id="MobiDB-lite"/>
    </source>
</evidence>
<dbReference type="InterPro" id="IPR057218">
    <property type="entry name" value="DUF7896"/>
</dbReference>
<dbReference type="Pfam" id="PF25438">
    <property type="entry name" value="DUF7896"/>
    <property type="match status" value="1"/>
</dbReference>